<evidence type="ECO:0000256" key="2">
    <source>
        <dbReference type="SAM" id="MobiDB-lite"/>
    </source>
</evidence>
<sequence length="61" mass="6425">MGLGDKISNAAEDAKGKAKEAAGDATDNERLQAEGQADQFSADVKQTGEKAKDAWKDATDR</sequence>
<dbReference type="OrthoDB" id="2143260at2"/>
<protein>
    <submittedName>
        <fullName evidence="4">CsbD-like</fullName>
    </submittedName>
</protein>
<evidence type="ECO:0000313" key="4">
    <source>
        <dbReference type="EMBL" id="SOC54397.1"/>
    </source>
</evidence>
<dbReference type="SUPFAM" id="SSF69047">
    <property type="entry name" value="Hypothetical protein YjbJ"/>
    <property type="match status" value="1"/>
</dbReference>
<feature type="compositionally biased region" description="Basic and acidic residues" evidence="2">
    <location>
        <begin position="12"/>
        <end position="32"/>
    </location>
</feature>
<dbReference type="InterPro" id="IPR036629">
    <property type="entry name" value="YjbJ_sf"/>
</dbReference>
<dbReference type="Pfam" id="PF05532">
    <property type="entry name" value="CsbD"/>
    <property type="match status" value="1"/>
</dbReference>
<feature type="region of interest" description="Disordered" evidence="2">
    <location>
        <begin position="1"/>
        <end position="61"/>
    </location>
</feature>
<accession>A0A285VKJ9</accession>
<dbReference type="Gene3D" id="1.10.1470.10">
    <property type="entry name" value="YjbJ"/>
    <property type="match status" value="1"/>
</dbReference>
<feature type="domain" description="CsbD-like" evidence="3">
    <location>
        <begin position="5"/>
        <end position="57"/>
    </location>
</feature>
<gene>
    <name evidence="4" type="ORF">SAMN05421879_103105</name>
</gene>
<dbReference type="EMBL" id="OBQK01000003">
    <property type="protein sequence ID" value="SOC54397.1"/>
    <property type="molecule type" value="Genomic_DNA"/>
</dbReference>
<dbReference type="Proteomes" id="UP000219688">
    <property type="component" value="Unassembled WGS sequence"/>
</dbReference>
<evidence type="ECO:0000256" key="1">
    <source>
        <dbReference type="ARBA" id="ARBA00009129"/>
    </source>
</evidence>
<comment type="similarity">
    <text evidence="1">Belongs to the UPF0337 (CsbD) family.</text>
</comment>
<dbReference type="InterPro" id="IPR008462">
    <property type="entry name" value="CsbD"/>
</dbReference>
<evidence type="ECO:0000259" key="3">
    <source>
        <dbReference type="Pfam" id="PF05532"/>
    </source>
</evidence>
<dbReference type="RefSeq" id="WP_097187466.1">
    <property type="nucleotide sequence ID" value="NZ_OBQK01000003.1"/>
</dbReference>
<feature type="compositionally biased region" description="Basic and acidic residues" evidence="2">
    <location>
        <begin position="46"/>
        <end position="61"/>
    </location>
</feature>
<organism evidence="4 5">
    <name type="scientific">Ornithinimicrobium cerasi</name>
    <dbReference type="NCBI Taxonomy" id="2248773"/>
    <lineage>
        <taxon>Bacteria</taxon>
        <taxon>Bacillati</taxon>
        <taxon>Actinomycetota</taxon>
        <taxon>Actinomycetes</taxon>
        <taxon>Micrococcales</taxon>
        <taxon>Ornithinimicrobiaceae</taxon>
        <taxon>Ornithinimicrobium</taxon>
    </lineage>
</organism>
<reference evidence="5" key="1">
    <citation type="submission" date="2017-08" db="EMBL/GenBank/DDBJ databases">
        <authorList>
            <person name="Varghese N."/>
            <person name="Submissions S."/>
        </authorList>
    </citation>
    <scope>NUCLEOTIDE SEQUENCE [LARGE SCALE GENOMIC DNA]</scope>
    <source>
        <strain evidence="5">USBA17B2</strain>
    </source>
</reference>
<evidence type="ECO:0000313" key="5">
    <source>
        <dbReference type="Proteomes" id="UP000219688"/>
    </source>
</evidence>
<name>A0A285VKJ9_9MICO</name>
<proteinExistence type="inferred from homology"/>
<keyword evidence="5" id="KW-1185">Reference proteome</keyword>
<dbReference type="AlphaFoldDB" id="A0A285VKJ9"/>